<dbReference type="Gene3D" id="1.25.40.10">
    <property type="entry name" value="Tetratricopeptide repeat domain"/>
    <property type="match status" value="2"/>
</dbReference>
<dbReference type="InterPro" id="IPR051685">
    <property type="entry name" value="Ycf3/AcsC/BcsC/TPR_MFPF"/>
</dbReference>
<evidence type="ECO:0000256" key="1">
    <source>
        <dbReference type="ARBA" id="ARBA00022737"/>
    </source>
</evidence>
<evidence type="ECO:0000313" key="4">
    <source>
        <dbReference type="Proteomes" id="UP000476064"/>
    </source>
</evidence>
<reference evidence="3 4" key="1">
    <citation type="submission" date="2020-01" db="EMBL/GenBank/DDBJ databases">
        <title>Paenibacillus sp. nov., isolated from tomato rhizosphere.</title>
        <authorList>
            <person name="Weon H.-Y."/>
            <person name="Lee S.A."/>
        </authorList>
    </citation>
    <scope>NUCLEOTIDE SEQUENCE [LARGE SCALE GENOMIC DNA]</scope>
    <source>
        <strain evidence="3 4">12200R-189</strain>
    </source>
</reference>
<dbReference type="Proteomes" id="UP000476064">
    <property type="component" value="Chromosome"/>
</dbReference>
<dbReference type="PANTHER" id="PTHR44943:SF4">
    <property type="entry name" value="TPR REPEAT-CONTAINING PROTEIN MJ0798"/>
    <property type="match status" value="1"/>
</dbReference>
<dbReference type="InterPro" id="IPR011990">
    <property type="entry name" value="TPR-like_helical_dom_sf"/>
</dbReference>
<name>A0A6C0FTM2_9BACL</name>
<dbReference type="EMBL" id="CP048209">
    <property type="protein sequence ID" value="QHT60207.1"/>
    <property type="molecule type" value="Genomic_DNA"/>
</dbReference>
<dbReference type="RefSeq" id="WP_162356269.1">
    <property type="nucleotide sequence ID" value="NZ_CP048209.1"/>
</dbReference>
<proteinExistence type="predicted"/>
<evidence type="ECO:0000313" key="3">
    <source>
        <dbReference type="EMBL" id="QHT60207.1"/>
    </source>
</evidence>
<keyword evidence="2" id="KW-0802">TPR repeat</keyword>
<dbReference type="KEGG" id="plyc:GXP70_09810"/>
<dbReference type="PANTHER" id="PTHR44943">
    <property type="entry name" value="CELLULOSE SYNTHASE OPERON PROTEIN C"/>
    <property type="match status" value="1"/>
</dbReference>
<dbReference type="AlphaFoldDB" id="A0A6C0FTM2"/>
<dbReference type="SUPFAM" id="SSF48439">
    <property type="entry name" value="Protein prenylyltransferase"/>
    <property type="match status" value="1"/>
</dbReference>
<evidence type="ECO:0000256" key="2">
    <source>
        <dbReference type="ARBA" id="ARBA00022803"/>
    </source>
</evidence>
<evidence type="ECO:0008006" key="5">
    <source>
        <dbReference type="Google" id="ProtNLM"/>
    </source>
</evidence>
<organism evidence="3 4">
    <name type="scientific">Paenibacillus lycopersici</name>
    <dbReference type="NCBI Taxonomy" id="2704462"/>
    <lineage>
        <taxon>Bacteria</taxon>
        <taxon>Bacillati</taxon>
        <taxon>Bacillota</taxon>
        <taxon>Bacilli</taxon>
        <taxon>Bacillales</taxon>
        <taxon>Paenibacillaceae</taxon>
        <taxon>Paenibacillus</taxon>
    </lineage>
</organism>
<keyword evidence="1" id="KW-0677">Repeat</keyword>
<sequence length="394" mass="46406">MSELIQRGKGLESEGKYNAALICFDQAINQGHSDHLFEAVTAKLNLLEQLNRYEDMLSTCDQVLKKRSNYDYYFLIKKGGILKTHFYHLNKHVECFNRALEVTNKTISKDPTKPWNYQEKAKALFLLDKFTECFETLEIALEFSVEAEEKGNIFYDQARYYEEWYEQTKNLDFLHNALKSYKKASSHGEDVDIYIESVRSTIEDYKKLETLNRKLEGTSKNAKNYIEKIELTDDMNDIFEIFDQAVLNVSDAKGLGELYASRAFYEFYQNTQNPFRYEKAMECLEKAIEYLNQARRKANGWREEDEINQKIINAYDSMGNHIESKAKERDDNELYELAIDLYIFANDIKAADYDRLNKISDLESRLGYGAIFNRRPQKSKEALIERMKAWRQYL</sequence>
<protein>
    <recommendedName>
        <fullName evidence="5">Tetratricopeptide repeat protein</fullName>
    </recommendedName>
</protein>
<keyword evidence="4" id="KW-1185">Reference proteome</keyword>
<gene>
    <name evidence="3" type="ORF">GXP70_09810</name>
</gene>
<accession>A0A6C0FTM2</accession>